<dbReference type="GO" id="GO:0005615">
    <property type="term" value="C:extracellular space"/>
    <property type="evidence" value="ECO:0007669"/>
    <property type="project" value="InterPro"/>
</dbReference>
<dbReference type="InterPro" id="IPR016582">
    <property type="entry name" value="OHBut_olig_hydro_put"/>
</dbReference>
<gene>
    <name evidence="2" type="ORF">B1A_07247</name>
</gene>
<evidence type="ECO:0000313" key="2">
    <source>
        <dbReference type="EMBL" id="EQD68626.1"/>
    </source>
</evidence>
<organism evidence="2">
    <name type="scientific">mine drainage metagenome</name>
    <dbReference type="NCBI Taxonomy" id="410659"/>
    <lineage>
        <taxon>unclassified sequences</taxon>
        <taxon>metagenomes</taxon>
        <taxon>ecological metagenomes</taxon>
    </lineage>
</organism>
<reference evidence="2" key="1">
    <citation type="submission" date="2013-08" db="EMBL/GenBank/DDBJ databases">
        <authorList>
            <person name="Mendez C."/>
            <person name="Richter M."/>
            <person name="Ferrer M."/>
            <person name="Sanchez J."/>
        </authorList>
    </citation>
    <scope>NUCLEOTIDE SEQUENCE</scope>
</reference>
<name>T1B6S2_9ZZZZ</name>
<accession>T1B6S2</accession>
<proteinExistence type="predicted"/>
<dbReference type="InterPro" id="IPR029058">
    <property type="entry name" value="AB_hydrolase_fold"/>
</dbReference>
<dbReference type="EC" id="3.1.1.22" evidence="2"/>
<sequence length="648" mass="67684">MRRPWVCLARLAQSASATIAGRRRKYDAVISACMQTGAMNPLRDSLNKILGRMKARFFAGAVPATEFNAQIDFLVSPVRETRHVDGDDLLSAGLGRAGLRGAPVVFADPARPTPAEVRRRAIQMSWKGIAWLQPLAVSDTYGALAAVPGREYGAFARVSGARASHRVLAQIPDAFDRRARCLLVAPASGSRGVYGAIAVAGAWGLPRGCAVVYTDKAAGSGYFDRASHSGVALDGTRAVAGSAPLEFEPASTLAGADAIGVKQAHSSDNPEADWGRHTLQAARFGLVMLDRAFPAEAPFTPQNTRIIAVSISNGGGAVLQAAAIDDAHLLSGVVAGEPNIYVEGGRPLYDYATEAALWLPCALLDARFDTAPGARGSPLLAAAGVARCATLKAQGRLAGGSLPEQARNAREYLRAQGWSEGALRSAAISTAFDLWRSVAVLDAAAYARTGSAPMPCGFHYAALDGLGHPAAAAEIVRALWWADGAGVPPGSGVAIVDTQQAPPDSYAPGLSCLRALWSGDDELAQRLHAGVAATRSGLPRAGLPVLLVHGVEDGLIPARFSSAPYLAASRKAGLPVREWQVSPAQHFDAFLLALPGFAQQYVPLVPYVHAALDALWAHLALDKALPGDAEIKAVPGLPPTAANLRLPR</sequence>
<reference evidence="2" key="2">
    <citation type="journal article" date="2014" name="ISME J.">
        <title>Microbial stratification in low pH oxic and suboxic macroscopic growths along an acid mine drainage.</title>
        <authorList>
            <person name="Mendez-Garcia C."/>
            <person name="Mesa V."/>
            <person name="Sprenger R.R."/>
            <person name="Richter M."/>
            <person name="Diez M.S."/>
            <person name="Solano J."/>
            <person name="Bargiela R."/>
            <person name="Golyshina O.V."/>
            <person name="Manteca A."/>
            <person name="Ramos J.L."/>
            <person name="Gallego J.R."/>
            <person name="Llorente I."/>
            <person name="Martins Dos Santos V.A."/>
            <person name="Jensen O.N."/>
            <person name="Pelaez A.I."/>
            <person name="Sanchez J."/>
            <person name="Ferrer M."/>
        </authorList>
    </citation>
    <scope>NUCLEOTIDE SEQUENCE</scope>
</reference>
<protein>
    <submittedName>
        <fullName evidence="2">Putative D-(-)-3-hydroxybutyrate oligomer hydrolase</fullName>
        <ecNumber evidence="2">3.1.1.22</ecNumber>
    </submittedName>
</protein>
<dbReference type="Pfam" id="PF10605">
    <property type="entry name" value="3HBOH"/>
    <property type="match status" value="1"/>
</dbReference>
<comment type="caution">
    <text evidence="2">The sequence shown here is derived from an EMBL/GenBank/DDBJ whole genome shotgun (WGS) entry which is preliminary data.</text>
</comment>
<evidence type="ECO:0000256" key="1">
    <source>
        <dbReference type="ARBA" id="ARBA00022801"/>
    </source>
</evidence>
<dbReference type="AlphaFoldDB" id="T1B6S2"/>
<dbReference type="GO" id="GO:0019605">
    <property type="term" value="P:butyrate metabolic process"/>
    <property type="evidence" value="ECO:0007669"/>
    <property type="project" value="InterPro"/>
</dbReference>
<dbReference type="SUPFAM" id="SSF53474">
    <property type="entry name" value="alpha/beta-Hydrolases"/>
    <property type="match status" value="1"/>
</dbReference>
<keyword evidence="1 2" id="KW-0378">Hydrolase</keyword>
<dbReference type="EMBL" id="AUZX01005231">
    <property type="protein sequence ID" value="EQD68626.1"/>
    <property type="molecule type" value="Genomic_DNA"/>
</dbReference>
<dbReference type="GO" id="GO:0047989">
    <property type="term" value="F:hydroxybutyrate-dimer hydrolase activity"/>
    <property type="evidence" value="ECO:0007669"/>
    <property type="project" value="UniProtKB-EC"/>
</dbReference>